<evidence type="ECO:0000256" key="3">
    <source>
        <dbReference type="ARBA" id="ARBA00023015"/>
    </source>
</evidence>
<accession>A0A3B6KR55</accession>
<reference evidence="8" key="2">
    <citation type="submission" date="2018-10" db="UniProtKB">
        <authorList>
            <consortium name="EnsemblPlants"/>
        </authorList>
    </citation>
    <scope>IDENTIFICATION</scope>
</reference>
<dbReference type="InterPro" id="IPR011598">
    <property type="entry name" value="bHLH_dom"/>
</dbReference>
<feature type="domain" description="BHLH" evidence="7">
    <location>
        <begin position="226"/>
        <end position="275"/>
    </location>
</feature>
<dbReference type="OrthoDB" id="690068at2759"/>
<comment type="subcellular location">
    <subcellularLocation>
        <location evidence="1">Nucleus</location>
    </subcellularLocation>
</comment>
<dbReference type="InterPro" id="IPR044273">
    <property type="entry name" value="PIF3-like"/>
</dbReference>
<keyword evidence="3" id="KW-0805">Transcription regulation</keyword>
<dbReference type="Proteomes" id="UP000019116">
    <property type="component" value="Chromosome 5A"/>
</dbReference>
<dbReference type="PANTHER" id="PTHR46807:SF7">
    <property type="entry name" value="BHLH DOMAIN-CONTAINING PROTEIN"/>
    <property type="match status" value="1"/>
</dbReference>
<comment type="similarity">
    <text evidence="2">Belongs to the bHLH protein family.</text>
</comment>
<name>A0A3B6KR55_WHEAT</name>
<dbReference type="AlphaFoldDB" id="A0A3B6KR55"/>
<dbReference type="Gramene" id="TraesROB_scaffold_048779_01G000300.1">
    <property type="protein sequence ID" value="TraesROB_scaffold_048779_01G000300.1"/>
    <property type="gene ID" value="TraesROB_scaffold_048779_01G000300"/>
</dbReference>
<dbReference type="Gene3D" id="4.10.280.10">
    <property type="entry name" value="Helix-loop-helix DNA-binding domain"/>
    <property type="match status" value="1"/>
</dbReference>
<dbReference type="GO" id="GO:0046983">
    <property type="term" value="F:protein dimerization activity"/>
    <property type="evidence" value="ECO:0007669"/>
    <property type="project" value="InterPro"/>
</dbReference>
<evidence type="ECO:0000313" key="8">
    <source>
        <dbReference type="EnsemblPlants" id="TraesCS5A02G420200.1"/>
    </source>
</evidence>
<feature type="compositionally biased region" description="Basic and acidic residues" evidence="6">
    <location>
        <begin position="190"/>
        <end position="204"/>
    </location>
</feature>
<protein>
    <recommendedName>
        <fullName evidence="7">BHLH domain-containing protein</fullName>
    </recommendedName>
</protein>
<reference evidence="8" key="1">
    <citation type="submission" date="2018-08" db="EMBL/GenBank/DDBJ databases">
        <authorList>
            <person name="Rossello M."/>
        </authorList>
    </citation>
    <scope>NUCLEOTIDE SEQUENCE [LARGE SCALE GENOMIC DNA]</scope>
    <source>
        <strain evidence="8">cv. Chinese Spring</strain>
    </source>
</reference>
<feature type="compositionally biased region" description="Basic residues" evidence="6">
    <location>
        <begin position="216"/>
        <end position="225"/>
    </location>
</feature>
<dbReference type="InterPro" id="IPR036638">
    <property type="entry name" value="HLH_DNA-bd_sf"/>
</dbReference>
<dbReference type="Gramene" id="TraesCAD_scaffold_047980_01G000200.1">
    <property type="protein sequence ID" value="TraesCAD_scaffold_047980_01G000200.1"/>
    <property type="gene ID" value="TraesCAD_scaffold_047980_01G000200"/>
</dbReference>
<dbReference type="Pfam" id="PF00010">
    <property type="entry name" value="HLH"/>
    <property type="match status" value="1"/>
</dbReference>
<dbReference type="GO" id="GO:0003700">
    <property type="term" value="F:DNA-binding transcription factor activity"/>
    <property type="evidence" value="ECO:0007669"/>
    <property type="project" value="InterPro"/>
</dbReference>
<evidence type="ECO:0000256" key="6">
    <source>
        <dbReference type="SAM" id="MobiDB-lite"/>
    </source>
</evidence>
<feature type="region of interest" description="Disordered" evidence="6">
    <location>
        <begin position="89"/>
        <end position="241"/>
    </location>
</feature>
<evidence type="ECO:0000259" key="7">
    <source>
        <dbReference type="PROSITE" id="PS50888"/>
    </source>
</evidence>
<dbReference type="SUPFAM" id="SSF47459">
    <property type="entry name" value="HLH, helix-loop-helix DNA-binding domain"/>
    <property type="match status" value="1"/>
</dbReference>
<dbReference type="SMART" id="SM00353">
    <property type="entry name" value="HLH"/>
    <property type="match status" value="1"/>
</dbReference>
<dbReference type="InterPro" id="IPR047265">
    <property type="entry name" value="PIF1-like_bHLH"/>
</dbReference>
<dbReference type="Gramene" id="TraesCS5A03G0996300.1">
    <property type="protein sequence ID" value="TraesCS5A03G0996300.1.CDS"/>
    <property type="gene ID" value="TraesCS5A03G0996300"/>
</dbReference>
<sequence>MDGNGRSAASHKKPLVADNDLVELLWHNGGVVAQPQTHPRPAPSGLAGGGGETAAWFADDVDALGNDVYAQLWNSIAVGAAPDVACAALPGPSSHPPPPPPPPPMPSGIASSWTGGDIGSTFCGSSLVPEVPAGGREEASAAPPSEGTREASTRDGGAGTSSSGGSGSNFGGSGLPSESGGHAHKRKGRGKDDSDSRSERKLQDVECEATEETKSSRRHGSKRRSRAAEVHNQSERRRRDRINEKMRSLQELIPHCNKADKASILDEAIEYLKSLQMQVQIMWMTTGMAPMMFPGSHQFMPPMAVGMNSACMPAAQGLNQMARVPYMNHSLSNHIPMSPSPAMNPMYIANQMQNIQLREASNHFLHLDGGQATAPQLWFQFFAGSRTICLYTTSSTEKPDTGSAGLYCCANFWARTTTCT</sequence>
<dbReference type="PROSITE" id="PS50888">
    <property type="entry name" value="BHLH"/>
    <property type="match status" value="1"/>
</dbReference>
<dbReference type="STRING" id="4565.A0A3B6KR55"/>
<dbReference type="EnsemblPlants" id="TraesCS5A02G420200.1">
    <property type="protein sequence ID" value="TraesCS5A02G420200.1"/>
    <property type="gene ID" value="TraesCS5A02G420200"/>
</dbReference>
<keyword evidence="9" id="KW-1185">Reference proteome</keyword>
<dbReference type="CDD" id="cd11445">
    <property type="entry name" value="bHLH_AtPIF_like"/>
    <property type="match status" value="1"/>
</dbReference>
<feature type="compositionally biased region" description="Gly residues" evidence="6">
    <location>
        <begin position="156"/>
        <end position="174"/>
    </location>
</feature>
<dbReference type="GO" id="GO:0005634">
    <property type="term" value="C:nucleus"/>
    <property type="evidence" value="ECO:0000318"/>
    <property type="project" value="GO_Central"/>
</dbReference>
<dbReference type="Gramene" id="TraesRN5A0101010300.1">
    <property type="protein sequence ID" value="TraesRN5A0101010300.1"/>
    <property type="gene ID" value="TraesRN5A0101010300"/>
</dbReference>
<dbReference type="PANTHER" id="PTHR46807">
    <property type="entry name" value="TRANSCRIPTION FACTOR PIF3"/>
    <property type="match status" value="1"/>
</dbReference>
<dbReference type="SMR" id="A0A3B6KR55"/>
<evidence type="ECO:0000313" key="9">
    <source>
        <dbReference type="Proteomes" id="UP000019116"/>
    </source>
</evidence>
<keyword evidence="5" id="KW-0539">Nucleus</keyword>
<evidence type="ECO:0000256" key="4">
    <source>
        <dbReference type="ARBA" id="ARBA00023163"/>
    </source>
</evidence>
<feature type="compositionally biased region" description="Pro residues" evidence="6">
    <location>
        <begin position="93"/>
        <end position="106"/>
    </location>
</feature>
<organism evidence="8">
    <name type="scientific">Triticum aestivum</name>
    <name type="common">Wheat</name>
    <dbReference type="NCBI Taxonomy" id="4565"/>
    <lineage>
        <taxon>Eukaryota</taxon>
        <taxon>Viridiplantae</taxon>
        <taxon>Streptophyta</taxon>
        <taxon>Embryophyta</taxon>
        <taxon>Tracheophyta</taxon>
        <taxon>Spermatophyta</taxon>
        <taxon>Magnoliopsida</taxon>
        <taxon>Liliopsida</taxon>
        <taxon>Poales</taxon>
        <taxon>Poaceae</taxon>
        <taxon>BOP clade</taxon>
        <taxon>Pooideae</taxon>
        <taxon>Triticodae</taxon>
        <taxon>Triticeae</taxon>
        <taxon>Triticinae</taxon>
        <taxon>Triticum</taxon>
    </lineage>
</organism>
<evidence type="ECO:0000256" key="1">
    <source>
        <dbReference type="ARBA" id="ARBA00004123"/>
    </source>
</evidence>
<proteinExistence type="inferred from homology"/>
<keyword evidence="4" id="KW-0804">Transcription</keyword>
<dbReference type="Gramene" id="TraesCLE_scaffold_036825_01G000400.1">
    <property type="protein sequence ID" value="TraesCLE_scaffold_036825_01G000400.1"/>
    <property type="gene ID" value="TraesCLE_scaffold_036825_01G000400"/>
</dbReference>
<dbReference type="FunFam" id="4.10.280.10:FF:000004">
    <property type="entry name" value="Basic helix-loop-helix transcription factor"/>
    <property type="match status" value="1"/>
</dbReference>
<evidence type="ECO:0000256" key="2">
    <source>
        <dbReference type="ARBA" id="ARBA00005510"/>
    </source>
</evidence>
<gene>
    <name evidence="8" type="primary">LOC123105284</name>
</gene>
<dbReference type="Gramene" id="TraesCS5A02G420200.1">
    <property type="protein sequence ID" value="TraesCS5A02G420200.1"/>
    <property type="gene ID" value="TraesCS5A02G420200"/>
</dbReference>
<feature type="compositionally biased region" description="Basic and acidic residues" evidence="6">
    <location>
        <begin position="226"/>
        <end position="241"/>
    </location>
</feature>
<dbReference type="Gramene" id="TraesWEE_scaffold_029182_01G000200.1">
    <property type="protein sequence ID" value="TraesWEE_scaffold_029182_01G000200.1"/>
    <property type="gene ID" value="TraesWEE_scaffold_029182_01G000200"/>
</dbReference>
<evidence type="ECO:0000256" key="5">
    <source>
        <dbReference type="ARBA" id="ARBA00023242"/>
    </source>
</evidence>